<gene>
    <name evidence="1" type="ORF">TTHERM_000478113</name>
</gene>
<keyword evidence="2" id="KW-1185">Reference proteome</keyword>
<dbReference type="RefSeq" id="XP_012653398.1">
    <property type="nucleotide sequence ID" value="XM_012797944.1"/>
</dbReference>
<dbReference type="EMBL" id="GG662667">
    <property type="protein sequence ID" value="EWS74065.1"/>
    <property type="molecule type" value="Genomic_DNA"/>
</dbReference>
<name>W7X424_TETTS</name>
<accession>W7X424</accession>
<protein>
    <submittedName>
        <fullName evidence="1">Uncharacterized protein</fullName>
    </submittedName>
</protein>
<evidence type="ECO:0000313" key="2">
    <source>
        <dbReference type="Proteomes" id="UP000009168"/>
    </source>
</evidence>
<proteinExistence type="predicted"/>
<dbReference type="KEGG" id="tet:TTHERM_000478113"/>
<organism evidence="1 2">
    <name type="scientific">Tetrahymena thermophila (strain SB210)</name>
    <dbReference type="NCBI Taxonomy" id="312017"/>
    <lineage>
        <taxon>Eukaryota</taxon>
        <taxon>Sar</taxon>
        <taxon>Alveolata</taxon>
        <taxon>Ciliophora</taxon>
        <taxon>Intramacronucleata</taxon>
        <taxon>Oligohymenophorea</taxon>
        <taxon>Hymenostomatida</taxon>
        <taxon>Tetrahymenina</taxon>
        <taxon>Tetrahymenidae</taxon>
        <taxon>Tetrahymena</taxon>
    </lineage>
</organism>
<dbReference type="InParanoid" id="W7X424"/>
<evidence type="ECO:0000313" key="1">
    <source>
        <dbReference type="EMBL" id="EWS74065.1"/>
    </source>
</evidence>
<dbReference type="Proteomes" id="UP000009168">
    <property type="component" value="Unassembled WGS sequence"/>
</dbReference>
<dbReference type="AlphaFoldDB" id="W7X424"/>
<dbReference type="GeneID" id="24439197"/>
<reference evidence="2" key="1">
    <citation type="journal article" date="2006" name="PLoS Biol.">
        <title>Macronuclear genome sequence of the ciliate Tetrahymena thermophila, a model eukaryote.</title>
        <authorList>
            <person name="Eisen J.A."/>
            <person name="Coyne R.S."/>
            <person name="Wu M."/>
            <person name="Wu D."/>
            <person name="Thiagarajan M."/>
            <person name="Wortman J.R."/>
            <person name="Badger J.H."/>
            <person name="Ren Q."/>
            <person name="Amedeo P."/>
            <person name="Jones K.M."/>
            <person name="Tallon L.J."/>
            <person name="Delcher A.L."/>
            <person name="Salzberg S.L."/>
            <person name="Silva J.C."/>
            <person name="Haas B.J."/>
            <person name="Majoros W.H."/>
            <person name="Farzad M."/>
            <person name="Carlton J.M."/>
            <person name="Smith R.K. Jr."/>
            <person name="Garg J."/>
            <person name="Pearlman R.E."/>
            <person name="Karrer K.M."/>
            <person name="Sun L."/>
            <person name="Manning G."/>
            <person name="Elde N.C."/>
            <person name="Turkewitz A.P."/>
            <person name="Asai D.J."/>
            <person name="Wilkes D.E."/>
            <person name="Wang Y."/>
            <person name="Cai H."/>
            <person name="Collins K."/>
            <person name="Stewart B.A."/>
            <person name="Lee S.R."/>
            <person name="Wilamowska K."/>
            <person name="Weinberg Z."/>
            <person name="Ruzzo W.L."/>
            <person name="Wloga D."/>
            <person name="Gaertig J."/>
            <person name="Frankel J."/>
            <person name="Tsao C.-C."/>
            <person name="Gorovsky M.A."/>
            <person name="Keeling P.J."/>
            <person name="Waller R.F."/>
            <person name="Patron N.J."/>
            <person name="Cherry J.M."/>
            <person name="Stover N.A."/>
            <person name="Krieger C.J."/>
            <person name="del Toro C."/>
            <person name="Ryder H.F."/>
            <person name="Williamson S.C."/>
            <person name="Barbeau R.A."/>
            <person name="Hamilton E.P."/>
            <person name="Orias E."/>
        </authorList>
    </citation>
    <scope>NUCLEOTIDE SEQUENCE [LARGE SCALE GENOMIC DNA]</scope>
    <source>
        <strain evidence="2">SB210</strain>
    </source>
</reference>
<sequence length="58" mass="7134">MALLIYIKLKETQEYKLKFYFMQVKLFKNIEKIQNLFTFYTQQNINNLNESYISAQMN</sequence>